<dbReference type="Gene3D" id="2.40.128.270">
    <property type="match status" value="1"/>
</dbReference>
<dbReference type="PROSITE" id="PS51257">
    <property type="entry name" value="PROKAR_LIPOPROTEIN"/>
    <property type="match status" value="1"/>
</dbReference>
<sequence>MGAARLARRAARALALAAAALSAACAAPAPRQAPPEARAAAPRAPEDPEDAVWLLAAIDGRPARAATRAVFADGAVNAQGPCNAIRGRYRREGAAFHVVGLAVTRATCPDQDEENRLLDGLLSARSAEVRDGRLVIRASAGPTLTFEAARPGQ</sequence>
<dbReference type="Proteomes" id="UP000184066">
    <property type="component" value="Unassembled WGS sequence"/>
</dbReference>
<dbReference type="EMBL" id="FRDL01000006">
    <property type="protein sequence ID" value="SHN69056.1"/>
    <property type="molecule type" value="Genomic_DNA"/>
</dbReference>
<feature type="chain" id="PRO_5009929417" evidence="1">
    <location>
        <begin position="27"/>
        <end position="153"/>
    </location>
</feature>
<dbReference type="AlphaFoldDB" id="A0A1M7TEE1"/>
<keyword evidence="1" id="KW-0732">Signal</keyword>
<reference evidence="3 4" key="1">
    <citation type="submission" date="2016-12" db="EMBL/GenBank/DDBJ databases">
        <authorList>
            <person name="Song W.-J."/>
            <person name="Kurnit D.M."/>
        </authorList>
    </citation>
    <scope>NUCLEOTIDE SEQUENCE [LARGE SCALE GENOMIC DNA]</scope>
    <source>
        <strain evidence="3 4">CGMCC 1.10808</strain>
    </source>
</reference>
<feature type="signal peptide" evidence="1">
    <location>
        <begin position="1"/>
        <end position="26"/>
    </location>
</feature>
<gene>
    <name evidence="3" type="ORF">SAMN05216200_10621</name>
</gene>
<protein>
    <submittedName>
        <fullName evidence="3">Heat shock protein HslJ</fullName>
    </submittedName>
</protein>
<dbReference type="InterPro" id="IPR038670">
    <property type="entry name" value="HslJ-like_sf"/>
</dbReference>
<organism evidence="3 4">
    <name type="scientific">Oceanicella actignis</name>
    <dbReference type="NCBI Taxonomy" id="1189325"/>
    <lineage>
        <taxon>Bacteria</taxon>
        <taxon>Pseudomonadati</taxon>
        <taxon>Pseudomonadota</taxon>
        <taxon>Alphaproteobacteria</taxon>
        <taxon>Rhodobacterales</taxon>
        <taxon>Paracoccaceae</taxon>
        <taxon>Oceanicella</taxon>
    </lineage>
</organism>
<evidence type="ECO:0000259" key="2">
    <source>
        <dbReference type="Pfam" id="PF03724"/>
    </source>
</evidence>
<keyword evidence="4" id="KW-1185">Reference proteome</keyword>
<dbReference type="RefSeq" id="WP_072747464.1">
    <property type="nucleotide sequence ID" value="NZ_FOHL01000006.1"/>
</dbReference>
<evidence type="ECO:0000313" key="4">
    <source>
        <dbReference type="Proteomes" id="UP000184066"/>
    </source>
</evidence>
<proteinExistence type="predicted"/>
<keyword evidence="3" id="KW-0346">Stress response</keyword>
<evidence type="ECO:0000256" key="1">
    <source>
        <dbReference type="SAM" id="SignalP"/>
    </source>
</evidence>
<name>A0A1M7TEE1_9RHOB</name>
<dbReference type="STRING" id="1189325.SAMN04488119_106181"/>
<evidence type="ECO:0000313" key="3">
    <source>
        <dbReference type="EMBL" id="SHN69056.1"/>
    </source>
</evidence>
<feature type="domain" description="DUF306" evidence="2">
    <location>
        <begin position="49"/>
        <end position="147"/>
    </location>
</feature>
<accession>A0A1M7TEE1</accession>
<dbReference type="OrthoDB" id="7777568at2"/>
<dbReference type="InterPro" id="IPR005184">
    <property type="entry name" value="DUF306_Meta_HslJ"/>
</dbReference>
<dbReference type="Pfam" id="PF03724">
    <property type="entry name" value="META"/>
    <property type="match status" value="1"/>
</dbReference>